<comment type="caution">
    <text evidence="9">The sequence shown here is derived from an EMBL/GenBank/DDBJ whole genome shotgun (WGS) entry which is preliminary data.</text>
</comment>
<evidence type="ECO:0000256" key="4">
    <source>
        <dbReference type="ARBA" id="ARBA00023136"/>
    </source>
</evidence>
<reference evidence="9" key="1">
    <citation type="submission" date="2020-10" db="EMBL/GenBank/DDBJ databases">
        <title>High-Quality Genome Resource of Clonostachys rosea strain S41 by Oxford Nanopore Long-Read Sequencing.</title>
        <authorList>
            <person name="Wang H."/>
        </authorList>
    </citation>
    <scope>NUCLEOTIDE SEQUENCE</scope>
    <source>
        <strain evidence="9">S41</strain>
    </source>
</reference>
<feature type="transmembrane region" description="Helical" evidence="7">
    <location>
        <begin position="204"/>
        <end position="226"/>
    </location>
</feature>
<evidence type="ECO:0000313" key="9">
    <source>
        <dbReference type="EMBL" id="KAF9747662.1"/>
    </source>
</evidence>
<feature type="transmembrane region" description="Helical" evidence="7">
    <location>
        <begin position="170"/>
        <end position="192"/>
    </location>
</feature>
<evidence type="ECO:0000313" key="10">
    <source>
        <dbReference type="Proteomes" id="UP000616885"/>
    </source>
</evidence>
<evidence type="ECO:0000256" key="1">
    <source>
        <dbReference type="ARBA" id="ARBA00004141"/>
    </source>
</evidence>
<comment type="similarity">
    <text evidence="5">Belongs to the SAT4 family.</text>
</comment>
<name>A0A8H7KCL7_BIOOC</name>
<sequence>MTGLQPNIFVGIAIPWGLATLALICRVIARRMKKVAWGYDDYFCFVAFVFTSFFNSLCIYWTTNWSLGVMIPDTVDPVTRQHILEMSRKIAFFCSISYAFAIGFCKLAILSLYWRLFKVTSIRIPIIILYVLSVIWIIIRLPVVLFRCSPVQAYWDKTIPGGYCKITDGVFFFATMLPHIIMDIIILILPLIEILKLHLRPAQKIATATLFLFGITVCTASIGGLISSFSANPNTTQMTHDYAIDYVWGAVEVSMAIVSICFPLLRPIFFAIFGSRALGSDDHSTQVVSYSNHSWIRHPGFEMRLTAGPKKRKGANAANSRQSIENEENGILGDPVPLKTPDRIFTTVTAPFHTNEWHEHYENEIHVRNDVEIEVHNVDCETKASNSGHASQDFI</sequence>
<evidence type="ECO:0000256" key="5">
    <source>
        <dbReference type="ARBA" id="ARBA00038359"/>
    </source>
</evidence>
<organism evidence="9 10">
    <name type="scientific">Bionectria ochroleuca</name>
    <name type="common">Gliocladium roseum</name>
    <dbReference type="NCBI Taxonomy" id="29856"/>
    <lineage>
        <taxon>Eukaryota</taxon>
        <taxon>Fungi</taxon>
        <taxon>Dikarya</taxon>
        <taxon>Ascomycota</taxon>
        <taxon>Pezizomycotina</taxon>
        <taxon>Sordariomycetes</taxon>
        <taxon>Hypocreomycetidae</taxon>
        <taxon>Hypocreales</taxon>
        <taxon>Bionectriaceae</taxon>
        <taxon>Clonostachys</taxon>
    </lineage>
</organism>
<comment type="subcellular location">
    <subcellularLocation>
        <location evidence="1">Membrane</location>
        <topology evidence="1">Multi-pass membrane protein</topology>
    </subcellularLocation>
</comment>
<keyword evidence="3 7" id="KW-1133">Transmembrane helix</keyword>
<feature type="region of interest" description="Disordered" evidence="6">
    <location>
        <begin position="309"/>
        <end position="336"/>
    </location>
</feature>
<dbReference type="InterPro" id="IPR052337">
    <property type="entry name" value="SAT4-like"/>
</dbReference>
<feature type="transmembrane region" description="Helical" evidence="7">
    <location>
        <begin position="246"/>
        <end position="265"/>
    </location>
</feature>
<evidence type="ECO:0000256" key="2">
    <source>
        <dbReference type="ARBA" id="ARBA00022692"/>
    </source>
</evidence>
<proteinExistence type="inferred from homology"/>
<evidence type="ECO:0000256" key="6">
    <source>
        <dbReference type="SAM" id="MobiDB-lite"/>
    </source>
</evidence>
<feature type="transmembrane region" description="Helical" evidence="7">
    <location>
        <begin position="41"/>
        <end position="62"/>
    </location>
</feature>
<feature type="transmembrane region" description="Helical" evidence="7">
    <location>
        <begin position="90"/>
        <end position="114"/>
    </location>
</feature>
<keyword evidence="2 7" id="KW-0812">Transmembrane</keyword>
<protein>
    <recommendedName>
        <fullName evidence="8">Rhodopsin domain-containing protein</fullName>
    </recommendedName>
</protein>
<evidence type="ECO:0000256" key="3">
    <source>
        <dbReference type="ARBA" id="ARBA00022989"/>
    </source>
</evidence>
<dbReference type="InterPro" id="IPR049326">
    <property type="entry name" value="Rhodopsin_dom_fungi"/>
</dbReference>
<feature type="transmembrane region" description="Helical" evidence="7">
    <location>
        <begin position="6"/>
        <end position="29"/>
    </location>
</feature>
<dbReference type="AlphaFoldDB" id="A0A8H7KCL7"/>
<evidence type="ECO:0000259" key="8">
    <source>
        <dbReference type="Pfam" id="PF20684"/>
    </source>
</evidence>
<feature type="transmembrane region" description="Helical" evidence="7">
    <location>
        <begin position="126"/>
        <end position="146"/>
    </location>
</feature>
<keyword evidence="4 7" id="KW-0472">Membrane</keyword>
<dbReference type="Proteomes" id="UP000616885">
    <property type="component" value="Unassembled WGS sequence"/>
</dbReference>
<dbReference type="GO" id="GO:0016020">
    <property type="term" value="C:membrane"/>
    <property type="evidence" value="ECO:0007669"/>
    <property type="project" value="UniProtKB-SubCell"/>
</dbReference>
<dbReference type="PANTHER" id="PTHR33048:SF47">
    <property type="entry name" value="INTEGRAL MEMBRANE PROTEIN-RELATED"/>
    <property type="match status" value="1"/>
</dbReference>
<dbReference type="Pfam" id="PF20684">
    <property type="entry name" value="Fung_rhodopsin"/>
    <property type="match status" value="1"/>
</dbReference>
<dbReference type="EMBL" id="JADCTT010000010">
    <property type="protein sequence ID" value="KAF9747662.1"/>
    <property type="molecule type" value="Genomic_DNA"/>
</dbReference>
<evidence type="ECO:0000256" key="7">
    <source>
        <dbReference type="SAM" id="Phobius"/>
    </source>
</evidence>
<dbReference type="PANTHER" id="PTHR33048">
    <property type="entry name" value="PTH11-LIKE INTEGRAL MEMBRANE PROTEIN (AFU_ORTHOLOGUE AFUA_5G11245)"/>
    <property type="match status" value="1"/>
</dbReference>
<feature type="domain" description="Rhodopsin" evidence="8">
    <location>
        <begin position="26"/>
        <end position="269"/>
    </location>
</feature>
<accession>A0A8H7KCL7</accession>
<gene>
    <name evidence="9" type="ORF">IM811_002996</name>
</gene>